<feature type="coiled-coil region" evidence="1">
    <location>
        <begin position="72"/>
        <end position="104"/>
    </location>
</feature>
<evidence type="ECO:0000313" key="3">
    <source>
        <dbReference type="Proteomes" id="UP001454036"/>
    </source>
</evidence>
<evidence type="ECO:0000313" key="2">
    <source>
        <dbReference type="EMBL" id="GAA0149802.1"/>
    </source>
</evidence>
<comment type="caution">
    <text evidence="2">The sequence shown here is derived from an EMBL/GenBank/DDBJ whole genome shotgun (WGS) entry which is preliminary data.</text>
</comment>
<gene>
    <name evidence="2" type="ORF">LIER_08888</name>
</gene>
<name>A0AAV3PIE9_LITER</name>
<dbReference type="AlphaFoldDB" id="A0AAV3PIE9"/>
<proteinExistence type="predicted"/>
<dbReference type="EMBL" id="BAABME010001471">
    <property type="protein sequence ID" value="GAA0149802.1"/>
    <property type="molecule type" value="Genomic_DNA"/>
</dbReference>
<reference evidence="2 3" key="1">
    <citation type="submission" date="2024-01" db="EMBL/GenBank/DDBJ databases">
        <title>The complete chloroplast genome sequence of Lithospermum erythrorhizon: insights into the phylogenetic relationship among Boraginaceae species and the maternal lineages of purple gromwells.</title>
        <authorList>
            <person name="Okada T."/>
            <person name="Watanabe K."/>
        </authorList>
    </citation>
    <scope>NUCLEOTIDE SEQUENCE [LARGE SCALE GENOMIC DNA]</scope>
</reference>
<accession>A0AAV3PIE9</accession>
<keyword evidence="1" id="KW-0175">Coiled coil</keyword>
<sequence>MNIYIDSCPKNEFLRLYSNELPLRKLSCEGSVHRVISDDESKDEEAREYEEYEVIDVTDNDTIFFRKMDTFDDKLDKEIKEENIELQRKKAEEIENIARENEMEMRSVESGSFIPKKTFVETYVRHGEEFKLRKAT</sequence>
<organism evidence="2 3">
    <name type="scientific">Lithospermum erythrorhizon</name>
    <name type="common">Purple gromwell</name>
    <name type="synonym">Lithospermum officinale var. erythrorhizon</name>
    <dbReference type="NCBI Taxonomy" id="34254"/>
    <lineage>
        <taxon>Eukaryota</taxon>
        <taxon>Viridiplantae</taxon>
        <taxon>Streptophyta</taxon>
        <taxon>Embryophyta</taxon>
        <taxon>Tracheophyta</taxon>
        <taxon>Spermatophyta</taxon>
        <taxon>Magnoliopsida</taxon>
        <taxon>eudicotyledons</taxon>
        <taxon>Gunneridae</taxon>
        <taxon>Pentapetalae</taxon>
        <taxon>asterids</taxon>
        <taxon>lamiids</taxon>
        <taxon>Boraginales</taxon>
        <taxon>Boraginaceae</taxon>
        <taxon>Boraginoideae</taxon>
        <taxon>Lithospermeae</taxon>
        <taxon>Lithospermum</taxon>
    </lineage>
</organism>
<dbReference type="Proteomes" id="UP001454036">
    <property type="component" value="Unassembled WGS sequence"/>
</dbReference>
<protein>
    <submittedName>
        <fullName evidence="2">Uncharacterized protein</fullName>
    </submittedName>
</protein>
<evidence type="ECO:0000256" key="1">
    <source>
        <dbReference type="SAM" id="Coils"/>
    </source>
</evidence>
<keyword evidence="3" id="KW-1185">Reference proteome</keyword>